<dbReference type="PaxDb" id="284590-Q6CM61"/>
<dbReference type="InterPro" id="IPR029000">
    <property type="entry name" value="Cyclophilin-like_dom_sf"/>
</dbReference>
<dbReference type="FunCoup" id="Q6CM61">
    <property type="interactions" value="78"/>
</dbReference>
<evidence type="ECO:0000313" key="8">
    <source>
        <dbReference type="Proteomes" id="UP000000598"/>
    </source>
</evidence>
<dbReference type="PROSITE" id="PS50005">
    <property type="entry name" value="TPR"/>
    <property type="match status" value="1"/>
</dbReference>
<dbReference type="GO" id="GO:0006457">
    <property type="term" value="P:protein folding"/>
    <property type="evidence" value="ECO:0007669"/>
    <property type="project" value="InterPro"/>
</dbReference>
<feature type="repeat" description="TPR" evidence="5">
    <location>
        <begin position="326"/>
        <end position="359"/>
    </location>
</feature>
<dbReference type="InterPro" id="IPR019734">
    <property type="entry name" value="TPR_rpt"/>
</dbReference>
<proteinExistence type="predicted"/>
<feature type="domain" description="PPIase cyclophilin-type" evidence="6">
    <location>
        <begin position="5"/>
        <end position="192"/>
    </location>
</feature>
<comment type="catalytic activity">
    <reaction evidence="1">
        <text>[protein]-peptidylproline (omega=180) = [protein]-peptidylproline (omega=0)</text>
        <dbReference type="Rhea" id="RHEA:16237"/>
        <dbReference type="Rhea" id="RHEA-COMP:10747"/>
        <dbReference type="Rhea" id="RHEA-COMP:10748"/>
        <dbReference type="ChEBI" id="CHEBI:83833"/>
        <dbReference type="ChEBI" id="CHEBI:83834"/>
        <dbReference type="EC" id="5.2.1.8"/>
    </reaction>
</comment>
<dbReference type="InterPro" id="IPR020892">
    <property type="entry name" value="Cyclophilin-type_PPIase_CS"/>
</dbReference>
<dbReference type="Gene3D" id="1.25.40.10">
    <property type="entry name" value="Tetratricopeptide repeat domain"/>
    <property type="match status" value="1"/>
</dbReference>
<accession>Q6CM61</accession>
<evidence type="ECO:0000256" key="2">
    <source>
        <dbReference type="ARBA" id="ARBA00013194"/>
    </source>
</evidence>
<dbReference type="SUPFAM" id="SSF48452">
    <property type="entry name" value="TPR-like"/>
    <property type="match status" value="1"/>
</dbReference>
<dbReference type="PROSITE" id="PS50072">
    <property type="entry name" value="CSA_PPIASE_2"/>
    <property type="match status" value="1"/>
</dbReference>
<gene>
    <name evidence="7" type="ORF">KLLA0_E22705g</name>
</gene>
<dbReference type="HOGENOM" id="CLU_012062_37_0_1"/>
<dbReference type="PRINTS" id="PR00153">
    <property type="entry name" value="CSAPPISMRASE"/>
</dbReference>
<dbReference type="GO" id="GO:0005829">
    <property type="term" value="C:cytosol"/>
    <property type="evidence" value="ECO:0007669"/>
    <property type="project" value="TreeGrafter"/>
</dbReference>
<dbReference type="PANTHER" id="PTHR11071:SF561">
    <property type="entry name" value="PEPTIDYL-PROLYL CIS-TRANS ISOMERASE D-RELATED"/>
    <property type="match status" value="1"/>
</dbReference>
<dbReference type="KEGG" id="kla:KLLA0_E22705g"/>
<dbReference type="Proteomes" id="UP000000598">
    <property type="component" value="Chromosome E"/>
</dbReference>
<dbReference type="Pfam" id="PF00160">
    <property type="entry name" value="Pro_isomerase"/>
    <property type="match status" value="1"/>
</dbReference>
<dbReference type="SUPFAM" id="SSF50891">
    <property type="entry name" value="Cyclophilin-like"/>
    <property type="match status" value="1"/>
</dbReference>
<evidence type="ECO:0000256" key="1">
    <source>
        <dbReference type="ARBA" id="ARBA00000971"/>
    </source>
</evidence>
<evidence type="ECO:0000259" key="6">
    <source>
        <dbReference type="PROSITE" id="PS50072"/>
    </source>
</evidence>
<organism evidence="7 8">
    <name type="scientific">Kluyveromyces lactis (strain ATCC 8585 / CBS 2359 / DSM 70799 / NBRC 1267 / NRRL Y-1140 / WM37)</name>
    <name type="common">Yeast</name>
    <name type="synonym">Candida sphaerica</name>
    <dbReference type="NCBI Taxonomy" id="284590"/>
    <lineage>
        <taxon>Eukaryota</taxon>
        <taxon>Fungi</taxon>
        <taxon>Dikarya</taxon>
        <taxon>Ascomycota</taxon>
        <taxon>Saccharomycotina</taxon>
        <taxon>Saccharomycetes</taxon>
        <taxon>Saccharomycetales</taxon>
        <taxon>Saccharomycetaceae</taxon>
        <taxon>Kluyveromyces</taxon>
    </lineage>
</organism>
<reference evidence="7 8" key="1">
    <citation type="journal article" date="2004" name="Nature">
        <title>Genome evolution in yeasts.</title>
        <authorList>
            <consortium name="Genolevures"/>
            <person name="Dujon B."/>
            <person name="Sherman D."/>
            <person name="Fischer G."/>
            <person name="Durrens P."/>
            <person name="Casaregola S."/>
            <person name="Lafontaine I."/>
            <person name="de Montigny J."/>
            <person name="Marck C."/>
            <person name="Neuveglise C."/>
            <person name="Talla E."/>
            <person name="Goffard N."/>
            <person name="Frangeul L."/>
            <person name="Aigle M."/>
            <person name="Anthouard V."/>
            <person name="Babour A."/>
            <person name="Barbe V."/>
            <person name="Barnay S."/>
            <person name="Blanchin S."/>
            <person name="Beckerich J.M."/>
            <person name="Beyne E."/>
            <person name="Bleykasten C."/>
            <person name="Boisrame A."/>
            <person name="Boyer J."/>
            <person name="Cattolico L."/>
            <person name="Confanioleri F."/>
            <person name="de Daruvar A."/>
            <person name="Despons L."/>
            <person name="Fabre E."/>
            <person name="Fairhead C."/>
            <person name="Ferry-Dumazet H."/>
            <person name="Groppi A."/>
            <person name="Hantraye F."/>
            <person name="Hennequin C."/>
            <person name="Jauniaux N."/>
            <person name="Joyet P."/>
            <person name="Kachouri R."/>
            <person name="Kerrest A."/>
            <person name="Koszul R."/>
            <person name="Lemaire M."/>
            <person name="Lesur I."/>
            <person name="Ma L."/>
            <person name="Muller H."/>
            <person name="Nicaud J.M."/>
            <person name="Nikolski M."/>
            <person name="Oztas S."/>
            <person name="Ozier-Kalogeropoulos O."/>
            <person name="Pellenz S."/>
            <person name="Potier S."/>
            <person name="Richard G.F."/>
            <person name="Straub M.L."/>
            <person name="Suleau A."/>
            <person name="Swennene D."/>
            <person name="Tekaia F."/>
            <person name="Wesolowski-Louvel M."/>
            <person name="Westhof E."/>
            <person name="Wirth B."/>
            <person name="Zeniou-Meyer M."/>
            <person name="Zivanovic I."/>
            <person name="Bolotin-Fukuhara M."/>
            <person name="Thierry A."/>
            <person name="Bouchier C."/>
            <person name="Caudron B."/>
            <person name="Scarpelli C."/>
            <person name="Gaillardin C."/>
            <person name="Weissenbach J."/>
            <person name="Wincker P."/>
            <person name="Souciet J.L."/>
        </authorList>
    </citation>
    <scope>NUCLEOTIDE SEQUENCE [LARGE SCALE GENOMIC DNA]</scope>
    <source>
        <strain evidence="8">ATCC 8585 / CBS 2359 / DSM 70799 / NBRC 1267 / NRRL Y-1140 / WM37</strain>
    </source>
</reference>
<dbReference type="InterPro" id="IPR002130">
    <property type="entry name" value="Cyclophilin-type_PPIase_dom"/>
</dbReference>
<keyword evidence="8" id="KW-1185">Reference proteome</keyword>
<evidence type="ECO:0000256" key="3">
    <source>
        <dbReference type="ARBA" id="ARBA00023110"/>
    </source>
</evidence>
<dbReference type="GO" id="GO:0016018">
    <property type="term" value="F:cyclosporin A binding"/>
    <property type="evidence" value="ECO:0007669"/>
    <property type="project" value="TreeGrafter"/>
</dbReference>
<dbReference type="AlphaFoldDB" id="Q6CM61"/>
<dbReference type="InParanoid" id="Q6CM61"/>
<dbReference type="eggNOG" id="KOG0546">
    <property type="taxonomic scope" value="Eukaryota"/>
</dbReference>
<dbReference type="InterPro" id="IPR011990">
    <property type="entry name" value="TPR-like_helical_dom_sf"/>
</dbReference>
<name>Q6CM61_KLULA</name>
<dbReference type="PROSITE" id="PS00170">
    <property type="entry name" value="CSA_PPIASE_1"/>
    <property type="match status" value="1"/>
</dbReference>
<evidence type="ECO:0000256" key="5">
    <source>
        <dbReference type="PROSITE-ProRule" id="PRU00339"/>
    </source>
</evidence>
<evidence type="ECO:0000256" key="4">
    <source>
        <dbReference type="ARBA" id="ARBA00023235"/>
    </source>
</evidence>
<keyword evidence="3" id="KW-0697">Rotamase</keyword>
<protein>
    <recommendedName>
        <fullName evidence="2">peptidylprolyl isomerase</fullName>
        <ecNumber evidence="2">5.2.1.8</ecNumber>
    </recommendedName>
</protein>
<dbReference type="EC" id="5.2.1.8" evidence="2"/>
<dbReference type="SMART" id="SM00028">
    <property type="entry name" value="TPR"/>
    <property type="match status" value="2"/>
</dbReference>
<dbReference type="STRING" id="284590.Q6CM61"/>
<dbReference type="PANTHER" id="PTHR11071">
    <property type="entry name" value="PEPTIDYL-PROLYL CIS-TRANS ISOMERASE"/>
    <property type="match status" value="1"/>
</dbReference>
<evidence type="ECO:0000313" key="7">
    <source>
        <dbReference type="EMBL" id="CAH00065.1"/>
    </source>
</evidence>
<sequence>MHKVYLDIKIGDEPIGRIVCELFDEQAPKTCANFIHLCRGDVNLNGKVLSYKRNHFHRIIKNFMIQAGDLMFGSDDKINKEEVGKGGCSIYATESELENSSRNEIQCFGNFPDENLGEFTESFILAMANTGSQNTNSSQFFITTYPSPHLNGKHSQFGKVIAGKSVVRTIEHMDVDENGVPNDSIIIEDCGEWSDNMEIPLYNACNDTIGNDFYEENPDDDTHFEGEDFAKAYEAAETIKESGSLLFKKRDFRNALFKYKKALKYTTAYTPEVDIDKFHNEKFTIQKHKLYLNICLMLFYLKEYHESIKYSTFLVDDDRVGNKDKAKAYLRRGNCLYALNRFEAALTDYKNSAKTVPEDKNVEQKIDITEKKIASDLERRKKSIGKFFN</sequence>
<dbReference type="OMA" id="QFFITTY"/>
<dbReference type="Gene3D" id="2.40.100.10">
    <property type="entry name" value="Cyclophilin-like"/>
    <property type="match status" value="1"/>
</dbReference>
<dbReference type="FunFam" id="2.40.100.10:FF:000025">
    <property type="entry name" value="Peptidyl-prolyl cis-trans isomerase CYP19-2"/>
    <property type="match status" value="1"/>
</dbReference>
<dbReference type="EMBL" id="CR382125">
    <property type="protein sequence ID" value="CAH00065.1"/>
    <property type="molecule type" value="Genomic_DNA"/>
</dbReference>
<keyword evidence="4" id="KW-0413">Isomerase</keyword>
<keyword evidence="5" id="KW-0802">TPR repeat</keyword>
<dbReference type="GO" id="GO:0003755">
    <property type="term" value="F:peptidyl-prolyl cis-trans isomerase activity"/>
    <property type="evidence" value="ECO:0007669"/>
    <property type="project" value="UniProtKB-KW"/>
</dbReference>